<reference evidence="3" key="1">
    <citation type="submission" date="2017-02" db="UniProtKB">
        <authorList>
            <consortium name="WormBaseParasite"/>
        </authorList>
    </citation>
    <scope>IDENTIFICATION</scope>
</reference>
<dbReference type="WBParaSite" id="TCLT_0000883001-mRNA-1">
    <property type="protein sequence ID" value="TCLT_0000883001-mRNA-1"/>
    <property type="gene ID" value="TCLT_0000883001"/>
</dbReference>
<dbReference type="EMBL" id="UYYF01004687">
    <property type="protein sequence ID" value="VDN06402.1"/>
    <property type="molecule type" value="Genomic_DNA"/>
</dbReference>
<keyword evidence="2" id="KW-1185">Reference proteome</keyword>
<evidence type="ECO:0000313" key="2">
    <source>
        <dbReference type="Proteomes" id="UP000276776"/>
    </source>
</evidence>
<accession>A0A0N5D703</accession>
<dbReference type="Proteomes" id="UP000276776">
    <property type="component" value="Unassembled WGS sequence"/>
</dbReference>
<name>A0A0N5D703_THECL</name>
<sequence>MVRLVHCTTGRVDPCGCLEWRHANSKIFACGDGVRASPNI</sequence>
<proteinExistence type="predicted"/>
<organism evidence="3">
    <name type="scientific">Thelazia callipaeda</name>
    <name type="common">Oriental eyeworm</name>
    <name type="synonym">Parasitic nematode</name>
    <dbReference type="NCBI Taxonomy" id="103827"/>
    <lineage>
        <taxon>Eukaryota</taxon>
        <taxon>Metazoa</taxon>
        <taxon>Ecdysozoa</taxon>
        <taxon>Nematoda</taxon>
        <taxon>Chromadorea</taxon>
        <taxon>Rhabditida</taxon>
        <taxon>Spirurina</taxon>
        <taxon>Spiruromorpha</taxon>
        <taxon>Thelazioidea</taxon>
        <taxon>Thelaziidae</taxon>
        <taxon>Thelazia</taxon>
    </lineage>
</organism>
<dbReference type="AlphaFoldDB" id="A0A0N5D703"/>
<dbReference type="OrthoDB" id="5861060at2759"/>
<reference evidence="1 2" key="2">
    <citation type="submission" date="2018-11" db="EMBL/GenBank/DDBJ databases">
        <authorList>
            <consortium name="Pathogen Informatics"/>
        </authorList>
    </citation>
    <scope>NUCLEOTIDE SEQUENCE [LARGE SCALE GENOMIC DNA]</scope>
</reference>
<evidence type="ECO:0000313" key="3">
    <source>
        <dbReference type="WBParaSite" id="TCLT_0000883001-mRNA-1"/>
    </source>
</evidence>
<protein>
    <submittedName>
        <fullName evidence="3">Pyr_redox_2 domain-containing protein</fullName>
    </submittedName>
</protein>
<evidence type="ECO:0000313" key="1">
    <source>
        <dbReference type="EMBL" id="VDN06402.1"/>
    </source>
</evidence>
<gene>
    <name evidence="1" type="ORF">TCLT_LOCUS8819</name>
</gene>